<organism evidence="5 6">
    <name type="scientific">Pseudochrobactrum saccharolyticum</name>
    <dbReference type="NCBI Taxonomy" id="354352"/>
    <lineage>
        <taxon>Bacteria</taxon>
        <taxon>Pseudomonadati</taxon>
        <taxon>Pseudomonadota</taxon>
        <taxon>Alphaproteobacteria</taxon>
        <taxon>Hyphomicrobiales</taxon>
        <taxon>Brucellaceae</taxon>
        <taxon>Pseudochrobactrum</taxon>
    </lineage>
</organism>
<keyword evidence="6" id="KW-1185">Reference proteome</keyword>
<dbReference type="EMBL" id="JACHIL010000001">
    <property type="protein sequence ID" value="MBB5089651.1"/>
    <property type="molecule type" value="Genomic_DNA"/>
</dbReference>
<dbReference type="Pfam" id="PF00378">
    <property type="entry name" value="ECH_1"/>
    <property type="match status" value="1"/>
</dbReference>
<reference evidence="5 6" key="1">
    <citation type="submission" date="2020-08" db="EMBL/GenBank/DDBJ databases">
        <title>Genomic Encyclopedia of Type Strains, Phase IV (KMG-IV): sequencing the most valuable type-strain genomes for metagenomic binning, comparative biology and taxonomic classification.</title>
        <authorList>
            <person name="Goeker M."/>
        </authorList>
    </citation>
    <scope>NUCLEOTIDE SEQUENCE [LARGE SCALE GENOMIC DNA]</scope>
    <source>
        <strain evidence="5 6">DSM 25620</strain>
    </source>
</reference>
<dbReference type="InterPro" id="IPR001753">
    <property type="entry name" value="Enoyl-CoA_hydra/iso"/>
</dbReference>
<dbReference type="CDD" id="cd06558">
    <property type="entry name" value="crotonase-like"/>
    <property type="match status" value="1"/>
</dbReference>
<proteinExistence type="inferred from homology"/>
<gene>
    <name evidence="5" type="ORF">HNQ68_000163</name>
</gene>
<evidence type="ECO:0000313" key="6">
    <source>
        <dbReference type="Proteomes" id="UP000531231"/>
    </source>
</evidence>
<comment type="similarity">
    <text evidence="2">Belongs to the enoyl-CoA hydratase/isomerase family.</text>
</comment>
<dbReference type="InterPro" id="IPR051053">
    <property type="entry name" value="ECH/Chromodomain_protein"/>
</dbReference>
<evidence type="ECO:0000256" key="4">
    <source>
        <dbReference type="ARBA" id="ARBA00023235"/>
    </source>
</evidence>
<evidence type="ECO:0000256" key="2">
    <source>
        <dbReference type="ARBA" id="ARBA00005254"/>
    </source>
</evidence>
<dbReference type="InterPro" id="IPR014748">
    <property type="entry name" value="Enoyl-CoA_hydra_C"/>
</dbReference>
<dbReference type="Gene3D" id="1.10.12.10">
    <property type="entry name" value="Lyase 2-enoyl-coa Hydratase, Chain A, domain 2"/>
    <property type="match status" value="1"/>
</dbReference>
<accession>A0A7W8AI21</accession>
<keyword evidence="3" id="KW-0576">Peroxisome</keyword>
<evidence type="ECO:0000256" key="1">
    <source>
        <dbReference type="ARBA" id="ARBA00004275"/>
    </source>
</evidence>
<dbReference type="SUPFAM" id="SSF52096">
    <property type="entry name" value="ClpP/crotonase"/>
    <property type="match status" value="1"/>
</dbReference>
<protein>
    <submittedName>
        <fullName evidence="5">Enoyl-CoA hydratase/carnithine racemase</fullName>
    </submittedName>
</protein>
<evidence type="ECO:0000313" key="5">
    <source>
        <dbReference type="EMBL" id="MBB5089651.1"/>
    </source>
</evidence>
<dbReference type="PANTHER" id="PTHR43684">
    <property type="match status" value="1"/>
</dbReference>
<keyword evidence="4" id="KW-0413">Isomerase</keyword>
<comment type="caution">
    <text evidence="5">The sequence shown here is derived from an EMBL/GenBank/DDBJ whole genome shotgun (WGS) entry which is preliminary data.</text>
</comment>
<dbReference type="Gene3D" id="3.90.226.10">
    <property type="entry name" value="2-enoyl-CoA Hydratase, Chain A, domain 1"/>
    <property type="match status" value="1"/>
</dbReference>
<evidence type="ECO:0000256" key="3">
    <source>
        <dbReference type="ARBA" id="ARBA00023140"/>
    </source>
</evidence>
<sequence length="251" mass="27332">MMSDFLQIERQDAVQIIRLNRPEKKNAITRDMYHGIAEALKRADTDDTIRVSVILGQPGAFSAGNDMQDFMHAALSQGSLGEEIIDFLHRLALTRKPLISGVDGLAIGVGTTLNLHCDLTFATPRSVFHTPFVDLGLVPEAGSSLLGPKIMGYQRAFALLAMGEAMTAQQALEAGIVWRVVAEDELEAEVLKTAQKLAARPPAALQLTRDLLRSAAEPLTDRIDREAQIFADRLKSAETAQAVGAFLSRKK</sequence>
<comment type="subcellular location">
    <subcellularLocation>
        <location evidence="1">Peroxisome</location>
    </subcellularLocation>
</comment>
<dbReference type="InterPro" id="IPR029045">
    <property type="entry name" value="ClpP/crotonase-like_dom_sf"/>
</dbReference>
<dbReference type="NCBIfam" id="NF004681">
    <property type="entry name" value="PRK06023.1"/>
    <property type="match status" value="1"/>
</dbReference>
<dbReference type="Proteomes" id="UP000531231">
    <property type="component" value="Unassembled WGS sequence"/>
</dbReference>
<dbReference type="GO" id="GO:0004165">
    <property type="term" value="F:delta(3)-delta(2)-enoyl-CoA isomerase activity"/>
    <property type="evidence" value="ECO:0007669"/>
    <property type="project" value="UniProtKB-ARBA"/>
</dbReference>
<dbReference type="AlphaFoldDB" id="A0A7W8AI21"/>
<name>A0A7W8AI21_9HYPH</name>
<dbReference type="PANTHER" id="PTHR43684:SF1">
    <property type="entry name" value="ENOYL-COA DELTA ISOMERASE 2"/>
    <property type="match status" value="1"/>
</dbReference>